<evidence type="ECO:0000256" key="5">
    <source>
        <dbReference type="ARBA" id="ARBA00023136"/>
    </source>
</evidence>
<evidence type="ECO:0000256" key="4">
    <source>
        <dbReference type="ARBA" id="ARBA00022989"/>
    </source>
</evidence>
<keyword evidence="5 9" id="KW-0472">Membrane</keyword>
<dbReference type="EMBL" id="CAHIKZ030000385">
    <property type="protein sequence ID" value="CAE1171568.1"/>
    <property type="molecule type" value="Genomic_DNA"/>
</dbReference>
<sequence>MKQYKSFYLRSQYDLPKKFFSHFYLIGIHFSGILLSLILSSGLISEYLNDNVFFRTLGCSSLTGPIDPMSTVLVLVCIFVHVIRRYFESTTISVYSNGSISVLHYIAGIMFYISLPVIPTVESSVICSGDNIFSSLHPNQLKFLHILGFILFLFASWKQHNHCLLIAQLRKDKNAKVRDTKYYIPKGDMFELISCPHFFMEILIHLSFSLMSQLANVPLLFLLLFVITNQIIAGILNHKWYKQNFPSYPIKRKAIIPYLI</sequence>
<feature type="transmembrane region" description="Helical" evidence="9">
    <location>
        <begin position="64"/>
        <end position="83"/>
    </location>
</feature>
<dbReference type="InterPro" id="IPR039698">
    <property type="entry name" value="Dfg10/SRD5A3"/>
</dbReference>
<accession>A0A812B7N1</accession>
<dbReference type="GO" id="GO:0102389">
    <property type="term" value="F:polyprenol reductase activity"/>
    <property type="evidence" value="ECO:0007669"/>
    <property type="project" value="UniProtKB-UniRule"/>
</dbReference>
<evidence type="ECO:0000313" key="11">
    <source>
        <dbReference type="EMBL" id="CAE1171568.1"/>
    </source>
</evidence>
<dbReference type="GO" id="GO:0160198">
    <property type="term" value="F:polyprenal reductase activity"/>
    <property type="evidence" value="ECO:0007669"/>
    <property type="project" value="UniProtKB-EC"/>
</dbReference>
<evidence type="ECO:0000256" key="6">
    <source>
        <dbReference type="ARBA" id="ARBA00046320"/>
    </source>
</evidence>
<feature type="transmembrane region" description="Helical" evidence="9">
    <location>
        <begin position="95"/>
        <end position="115"/>
    </location>
</feature>
<dbReference type="GO" id="GO:0016095">
    <property type="term" value="P:polyprenol catabolic process"/>
    <property type="evidence" value="ECO:0007669"/>
    <property type="project" value="UniProtKB-UniRule"/>
</dbReference>
<evidence type="ECO:0000256" key="2">
    <source>
        <dbReference type="ARBA" id="ARBA00012522"/>
    </source>
</evidence>
<dbReference type="GO" id="GO:0003865">
    <property type="term" value="F:3-oxo-5-alpha-steroid 4-dehydrogenase activity"/>
    <property type="evidence" value="ECO:0007669"/>
    <property type="project" value="TreeGrafter"/>
</dbReference>
<evidence type="ECO:0000256" key="3">
    <source>
        <dbReference type="ARBA" id="ARBA00022692"/>
    </source>
</evidence>
<dbReference type="InterPro" id="IPR001104">
    <property type="entry name" value="3-oxo-5_a-steroid_4-DH_C"/>
</dbReference>
<evidence type="ECO:0000259" key="10">
    <source>
        <dbReference type="Pfam" id="PF02544"/>
    </source>
</evidence>
<keyword evidence="9" id="KW-0256">Endoplasmic reticulum</keyword>
<organism evidence="11 12">
    <name type="scientific">Acanthosepion pharaonis</name>
    <name type="common">Pharaoh cuttlefish</name>
    <name type="synonym">Sepia pharaonis</name>
    <dbReference type="NCBI Taxonomy" id="158019"/>
    <lineage>
        <taxon>Eukaryota</taxon>
        <taxon>Metazoa</taxon>
        <taxon>Spiralia</taxon>
        <taxon>Lophotrochozoa</taxon>
        <taxon>Mollusca</taxon>
        <taxon>Cephalopoda</taxon>
        <taxon>Coleoidea</taxon>
        <taxon>Decapodiformes</taxon>
        <taxon>Sepiida</taxon>
        <taxon>Sepiina</taxon>
        <taxon>Sepiidae</taxon>
        <taxon>Acanthosepion</taxon>
    </lineage>
</organism>
<evidence type="ECO:0000256" key="8">
    <source>
        <dbReference type="ARBA" id="ARBA00049427"/>
    </source>
</evidence>
<feature type="transmembrane region" description="Helical" evidence="9">
    <location>
        <begin position="143"/>
        <end position="169"/>
    </location>
</feature>
<feature type="domain" description="3-oxo-5-alpha-steroid 4-dehydrogenase C-terminal" evidence="10">
    <location>
        <begin position="143"/>
        <end position="259"/>
    </location>
</feature>
<dbReference type="Pfam" id="PF02544">
    <property type="entry name" value="Steroid_dh"/>
    <property type="match status" value="1"/>
</dbReference>
<evidence type="ECO:0000256" key="7">
    <source>
        <dbReference type="ARBA" id="ARBA00047186"/>
    </source>
</evidence>
<keyword evidence="3 9" id="KW-0812">Transmembrane</keyword>
<dbReference type="UniPathway" id="UPA00378"/>
<evidence type="ECO:0000256" key="1">
    <source>
        <dbReference type="ARBA" id="ARBA00004127"/>
    </source>
</evidence>
<reference evidence="11" key="1">
    <citation type="submission" date="2021-01" db="EMBL/GenBank/DDBJ databases">
        <authorList>
            <person name="Li R."/>
            <person name="Bekaert M."/>
        </authorList>
    </citation>
    <scope>NUCLEOTIDE SEQUENCE</scope>
    <source>
        <strain evidence="11">Farmed</strain>
    </source>
</reference>
<dbReference type="PANTHER" id="PTHR14624">
    <property type="entry name" value="DFG10 PROTEIN"/>
    <property type="match status" value="1"/>
</dbReference>
<comment type="pathway">
    <text evidence="9">Protein modification; protein glycosylation.</text>
</comment>
<proteinExistence type="inferred from homology"/>
<dbReference type="Proteomes" id="UP000597762">
    <property type="component" value="Unassembled WGS sequence"/>
</dbReference>
<keyword evidence="9 11" id="KW-0560">Oxidoreductase</keyword>
<dbReference type="GO" id="GO:0006488">
    <property type="term" value="P:dolichol-linked oligosaccharide biosynthetic process"/>
    <property type="evidence" value="ECO:0007669"/>
    <property type="project" value="UniProtKB-UniRule"/>
</dbReference>
<dbReference type="EC" id="1.3.1.94" evidence="2 9"/>
<name>A0A812B7N1_ACAPH</name>
<keyword evidence="4 9" id="KW-1133">Transmembrane helix</keyword>
<protein>
    <recommendedName>
        <fullName evidence="7 9">Polyprenal reductase</fullName>
        <ecNumber evidence="2 9">1.3.1.94</ecNumber>
    </recommendedName>
</protein>
<comment type="subcellular location">
    <subcellularLocation>
        <location evidence="1">Endomembrane system</location>
        <topology evidence="1">Multi-pass membrane protein</topology>
    </subcellularLocation>
    <subcellularLocation>
        <location evidence="9">Endoplasmic reticulum membrane</location>
    </subcellularLocation>
</comment>
<feature type="transmembrane region" description="Helical" evidence="9">
    <location>
        <begin position="217"/>
        <end position="236"/>
    </location>
</feature>
<dbReference type="PROSITE" id="PS50244">
    <property type="entry name" value="S5A_REDUCTASE"/>
    <property type="match status" value="1"/>
</dbReference>
<feature type="transmembrane region" description="Helical" evidence="9">
    <location>
        <begin position="21"/>
        <end position="44"/>
    </location>
</feature>
<dbReference type="AlphaFoldDB" id="A0A812B7N1"/>
<comment type="similarity">
    <text evidence="6 9">Belongs to the steroid 5-alpha reductase family. Polyprenal reductase subfamily.</text>
</comment>
<dbReference type="OrthoDB" id="5788137at2759"/>
<keyword evidence="12" id="KW-1185">Reference proteome</keyword>
<comment type="catalytic activity">
    <reaction evidence="8 9">
        <text>a di-trans,poly-cis-dolichal + NADP(+) = a di-trans,poly-cis-polyprenal + NADPH + H(+)</text>
        <dbReference type="Rhea" id="RHEA:80727"/>
        <dbReference type="Rhea" id="RHEA-COMP:19536"/>
        <dbReference type="Rhea" id="RHEA-COMP:19537"/>
        <dbReference type="ChEBI" id="CHEBI:15378"/>
        <dbReference type="ChEBI" id="CHEBI:57783"/>
        <dbReference type="ChEBI" id="CHEBI:58349"/>
        <dbReference type="ChEBI" id="CHEBI:231623"/>
        <dbReference type="ChEBI" id="CHEBI:231637"/>
        <dbReference type="EC" id="1.3.1.94"/>
    </reaction>
    <physiologicalReaction direction="right-to-left" evidence="8 9">
        <dbReference type="Rhea" id="RHEA:80729"/>
    </physiologicalReaction>
</comment>
<evidence type="ECO:0000313" key="12">
    <source>
        <dbReference type="Proteomes" id="UP000597762"/>
    </source>
</evidence>
<dbReference type="GO" id="GO:0005789">
    <property type="term" value="C:endoplasmic reticulum membrane"/>
    <property type="evidence" value="ECO:0007669"/>
    <property type="project" value="UniProtKB-SubCell"/>
</dbReference>
<comment type="function">
    <text evidence="9">Plays a key role in early steps of protein N-linked glycosylation by being involved in the conversion of polyprenol into dolichol. Acts as a polyprenal reductase that mediates the reduction of polyprenal into dolichal in a NADP-dependent mechanism. Dolichols are required for the synthesis of dolichol-linked monosaccharides and the oligosaccharide precursor used for N-glycosylation.</text>
</comment>
<gene>
    <name evidence="11" type="ORF">SPHA_11642</name>
</gene>
<keyword evidence="9" id="KW-0521">NADP</keyword>
<comment type="caution">
    <text evidence="11">The sequence shown here is derived from an EMBL/GenBank/DDBJ whole genome shotgun (WGS) entry which is preliminary data.</text>
</comment>
<evidence type="ECO:0000256" key="9">
    <source>
        <dbReference type="RuleBase" id="RU367081"/>
    </source>
</evidence>
<dbReference type="PANTHER" id="PTHR14624:SF0">
    <property type="entry name" value="POLYPRENOL REDUCTASE"/>
    <property type="match status" value="1"/>
</dbReference>